<comment type="caution">
    <text evidence="2">The sequence shown here is derived from an EMBL/GenBank/DDBJ whole genome shotgun (WGS) entry which is preliminary data.</text>
</comment>
<reference evidence="2 3" key="1">
    <citation type="submission" date="2024-09" db="EMBL/GenBank/DDBJ databases">
        <title>Paenibacillus zeirhizospherea sp. nov., isolated from surface of the maize (Zea mays) roots in a horticulture field, Hungary.</title>
        <authorList>
            <person name="Marton D."/>
            <person name="Farkas M."/>
            <person name="Bedics A."/>
            <person name="Toth E."/>
            <person name="Tancsics A."/>
            <person name="Boka K."/>
            <person name="Maroti G."/>
            <person name="Kriszt B."/>
            <person name="Cserhati M."/>
        </authorList>
    </citation>
    <scope>NUCLEOTIDE SEQUENCE [LARGE SCALE GENOMIC DNA]</scope>
    <source>
        <strain evidence="2 3">KCTC 33519</strain>
    </source>
</reference>
<dbReference type="EMBL" id="JBHHMI010000002">
    <property type="protein sequence ID" value="MFB5265929.1"/>
    <property type="molecule type" value="Genomic_DNA"/>
</dbReference>
<organism evidence="2 3">
    <name type="scientific">Paenibacillus enshidis</name>
    <dbReference type="NCBI Taxonomy" id="1458439"/>
    <lineage>
        <taxon>Bacteria</taxon>
        <taxon>Bacillati</taxon>
        <taxon>Bacillota</taxon>
        <taxon>Bacilli</taxon>
        <taxon>Bacillales</taxon>
        <taxon>Paenibacillaceae</taxon>
        <taxon>Paenibacillus</taxon>
    </lineage>
</organism>
<dbReference type="RefSeq" id="WP_375353480.1">
    <property type="nucleotide sequence ID" value="NZ_JBHHMI010000002.1"/>
</dbReference>
<evidence type="ECO:0008006" key="4">
    <source>
        <dbReference type="Google" id="ProtNLM"/>
    </source>
</evidence>
<feature type="transmembrane region" description="Helical" evidence="1">
    <location>
        <begin position="6"/>
        <end position="26"/>
    </location>
</feature>
<evidence type="ECO:0000313" key="2">
    <source>
        <dbReference type="EMBL" id="MFB5265929.1"/>
    </source>
</evidence>
<gene>
    <name evidence="2" type="ORF">ACE41H_03895</name>
</gene>
<keyword evidence="1" id="KW-1133">Transmembrane helix</keyword>
<name>A0ABV5ARC5_9BACL</name>
<proteinExistence type="predicted"/>
<dbReference type="Proteomes" id="UP001580346">
    <property type="component" value="Unassembled WGS sequence"/>
</dbReference>
<accession>A0ABV5ARC5</accession>
<keyword evidence="3" id="KW-1185">Reference proteome</keyword>
<evidence type="ECO:0000313" key="3">
    <source>
        <dbReference type="Proteomes" id="UP001580346"/>
    </source>
</evidence>
<sequence>MKLRILPIALTAIITASVLFGGWFLYRHMAIQNPLQQVVTQYPGVSSAQIAIKQDEVVLKLVLQPDADLRGLVQQVKKEGQSIIGSRQLKMDIQDRSSVQLDKWWSQAMFPIAEAMENKKYTQIPATLESLEQKDSKVQTQTEMDDQNVYIRLKEGQASKFIILPREPETMGVWPNA</sequence>
<keyword evidence="1" id="KW-0812">Transmembrane</keyword>
<keyword evidence="1" id="KW-0472">Membrane</keyword>
<evidence type="ECO:0000256" key="1">
    <source>
        <dbReference type="SAM" id="Phobius"/>
    </source>
</evidence>
<protein>
    <recommendedName>
        <fullName evidence="4">Quinolinate synthase</fullName>
    </recommendedName>
</protein>